<dbReference type="SUPFAM" id="SSF54001">
    <property type="entry name" value="Cysteine proteinases"/>
    <property type="match status" value="1"/>
</dbReference>
<evidence type="ECO:0000313" key="3">
    <source>
        <dbReference type="Proteomes" id="UP000886893"/>
    </source>
</evidence>
<evidence type="ECO:0000313" key="2">
    <source>
        <dbReference type="EMBL" id="HIT17459.1"/>
    </source>
</evidence>
<evidence type="ECO:0000256" key="1">
    <source>
        <dbReference type="SAM" id="Phobius"/>
    </source>
</evidence>
<comment type="caution">
    <text evidence="2">The sequence shown here is derived from an EMBL/GenBank/DDBJ whole genome shotgun (WGS) entry which is preliminary data.</text>
</comment>
<dbReference type="AlphaFoldDB" id="A0A9D1G8F3"/>
<sequence>MKKKFDKTGLKIFLIVICCLYLTASYFTIDAAIENHHIQQLITDFKKGAISPCQYSQTYDMNFCKVESNQKDITPTFSIHPNTDEIFIGSRGDLLVSLKAAVTPLINWFMDFYAGGHAALIDGADLNDNQTGTNRIGTLIEITGLNERKEDNDVQIGYNDWLFDNSLRTNFVALKVKATKEEREKAMQRAEDMLGDPYNYTFVFNTKNAHYCTDILSKAYAVVDKDLNEDHFITTAQDIIISEDTFIFVYKEENKTIVDENQKLLGTHNVYYLDDGNEYDFTSL</sequence>
<keyword evidence="1" id="KW-0812">Transmembrane</keyword>
<gene>
    <name evidence="2" type="ORF">IAD04_03640</name>
</gene>
<accession>A0A9D1G8F3</accession>
<proteinExistence type="predicted"/>
<dbReference type="Pfam" id="PF05708">
    <property type="entry name" value="Peptidase_C92"/>
    <property type="match status" value="1"/>
</dbReference>
<keyword evidence="1" id="KW-1133">Transmembrane helix</keyword>
<dbReference type="InterPro" id="IPR038765">
    <property type="entry name" value="Papain-like_cys_pep_sf"/>
</dbReference>
<keyword evidence="1" id="KW-0472">Membrane</keyword>
<dbReference type="Gene3D" id="3.90.1720.10">
    <property type="entry name" value="endopeptidase domain like (from Nostoc punctiforme)"/>
    <property type="match status" value="1"/>
</dbReference>
<feature type="transmembrane region" description="Helical" evidence="1">
    <location>
        <begin position="12"/>
        <end position="29"/>
    </location>
</feature>
<name>A0A9D1G8F3_9FIRM</name>
<protein>
    <submittedName>
        <fullName evidence="2">Uncharacterized protein</fullName>
    </submittedName>
</protein>
<reference evidence="2" key="1">
    <citation type="submission" date="2020-10" db="EMBL/GenBank/DDBJ databases">
        <authorList>
            <person name="Gilroy R."/>
        </authorList>
    </citation>
    <scope>NUCLEOTIDE SEQUENCE</scope>
    <source>
        <strain evidence="2">14508</strain>
    </source>
</reference>
<dbReference type="Proteomes" id="UP000886893">
    <property type="component" value="Unassembled WGS sequence"/>
</dbReference>
<dbReference type="InterPro" id="IPR024453">
    <property type="entry name" value="Peptidase_C92"/>
</dbReference>
<organism evidence="2 3">
    <name type="scientific">Candidatus Caccosoma faecigallinarum</name>
    <dbReference type="NCBI Taxonomy" id="2840720"/>
    <lineage>
        <taxon>Bacteria</taxon>
        <taxon>Bacillati</taxon>
        <taxon>Bacillota</taxon>
        <taxon>Bacillota incertae sedis</taxon>
        <taxon>Candidatus Caccosoma</taxon>
    </lineage>
</organism>
<reference evidence="2" key="2">
    <citation type="journal article" date="2021" name="PeerJ">
        <title>Extensive microbial diversity within the chicken gut microbiome revealed by metagenomics and culture.</title>
        <authorList>
            <person name="Gilroy R."/>
            <person name="Ravi A."/>
            <person name="Getino M."/>
            <person name="Pursley I."/>
            <person name="Horton D.L."/>
            <person name="Alikhan N.F."/>
            <person name="Baker D."/>
            <person name="Gharbi K."/>
            <person name="Hall N."/>
            <person name="Watson M."/>
            <person name="Adriaenssens E.M."/>
            <person name="Foster-Nyarko E."/>
            <person name="Jarju S."/>
            <person name="Secka A."/>
            <person name="Antonio M."/>
            <person name="Oren A."/>
            <person name="Chaudhuri R.R."/>
            <person name="La Ragione R."/>
            <person name="Hildebrand F."/>
            <person name="Pallen M.J."/>
        </authorList>
    </citation>
    <scope>NUCLEOTIDE SEQUENCE</scope>
    <source>
        <strain evidence="2">14508</strain>
    </source>
</reference>
<dbReference type="EMBL" id="DVKI01000115">
    <property type="protein sequence ID" value="HIT17459.1"/>
    <property type="molecule type" value="Genomic_DNA"/>
</dbReference>